<keyword evidence="8" id="KW-0282">Flagellum</keyword>
<organism evidence="8 9">
    <name type="scientific">Chungangia koreensis</name>
    <dbReference type="NCBI Taxonomy" id="752657"/>
    <lineage>
        <taxon>Bacteria</taxon>
        <taxon>Bacillati</taxon>
        <taxon>Bacillota</taxon>
        <taxon>Bacilli</taxon>
        <taxon>Lactobacillales</taxon>
        <taxon>Chungangia</taxon>
    </lineage>
</organism>
<dbReference type="Pfam" id="PF04316">
    <property type="entry name" value="FlgM"/>
    <property type="match status" value="1"/>
</dbReference>
<dbReference type="EMBL" id="JBHSEC010000003">
    <property type="protein sequence ID" value="MFC4409571.1"/>
    <property type="molecule type" value="Genomic_DNA"/>
</dbReference>
<dbReference type="NCBIfam" id="TIGR03824">
    <property type="entry name" value="FlgM_jcvi"/>
    <property type="match status" value="1"/>
</dbReference>
<dbReference type="InterPro" id="IPR031316">
    <property type="entry name" value="FlgM_C"/>
</dbReference>
<evidence type="ECO:0000313" key="8">
    <source>
        <dbReference type="EMBL" id="MFC4409571.1"/>
    </source>
</evidence>
<sequence>MKINPNLNVNNVNPYKRNQLKTEAAKSAAKVGADKLEISDAAKQLSGLTSYPAERAERVQQLKAQVEAGTYKPDAAKVAEDLLKFYKG</sequence>
<dbReference type="Proteomes" id="UP001595817">
    <property type="component" value="Unassembled WGS sequence"/>
</dbReference>
<evidence type="ECO:0000256" key="6">
    <source>
        <dbReference type="ARBA" id="ARBA00023163"/>
    </source>
</evidence>
<proteinExistence type="inferred from homology"/>
<comment type="similarity">
    <text evidence="1">Belongs to the FlgM family.</text>
</comment>
<evidence type="ECO:0000313" key="9">
    <source>
        <dbReference type="Proteomes" id="UP001595817"/>
    </source>
</evidence>
<evidence type="ECO:0000256" key="5">
    <source>
        <dbReference type="ARBA" id="ARBA00023015"/>
    </source>
</evidence>
<keyword evidence="4" id="KW-1005">Bacterial flagellum biogenesis</keyword>
<gene>
    <name evidence="8" type="primary">flgM</name>
    <name evidence="8" type="ORF">ACFOZY_03860</name>
</gene>
<dbReference type="SUPFAM" id="SSF101498">
    <property type="entry name" value="Anti-sigma factor FlgM"/>
    <property type="match status" value="1"/>
</dbReference>
<keyword evidence="5" id="KW-0805">Transcription regulation</keyword>
<protein>
    <recommendedName>
        <fullName evidence="2">Negative regulator of flagellin synthesis</fullName>
    </recommendedName>
</protein>
<name>A0ABV8X1F8_9LACT</name>
<evidence type="ECO:0000256" key="2">
    <source>
        <dbReference type="ARBA" id="ARBA00017823"/>
    </source>
</evidence>
<accession>A0ABV8X1F8</accession>
<keyword evidence="8" id="KW-0966">Cell projection</keyword>
<keyword evidence="6" id="KW-0804">Transcription</keyword>
<keyword evidence="3" id="KW-0678">Repressor</keyword>
<dbReference type="InterPro" id="IPR035890">
    <property type="entry name" value="Anti-sigma-28_factor_FlgM_sf"/>
</dbReference>
<evidence type="ECO:0000256" key="1">
    <source>
        <dbReference type="ARBA" id="ARBA00005322"/>
    </source>
</evidence>
<feature type="domain" description="Anti-sigma-28 factor FlgM C-terminal" evidence="7">
    <location>
        <begin position="34"/>
        <end position="84"/>
    </location>
</feature>
<keyword evidence="8" id="KW-0969">Cilium</keyword>
<keyword evidence="9" id="KW-1185">Reference proteome</keyword>
<reference evidence="9" key="1">
    <citation type="journal article" date="2019" name="Int. J. Syst. Evol. Microbiol.">
        <title>The Global Catalogue of Microorganisms (GCM) 10K type strain sequencing project: providing services to taxonomists for standard genome sequencing and annotation.</title>
        <authorList>
            <consortium name="The Broad Institute Genomics Platform"/>
            <consortium name="The Broad Institute Genome Sequencing Center for Infectious Disease"/>
            <person name="Wu L."/>
            <person name="Ma J."/>
        </authorList>
    </citation>
    <scope>NUCLEOTIDE SEQUENCE [LARGE SCALE GENOMIC DNA]</scope>
    <source>
        <strain evidence="9">CCUG 59778</strain>
    </source>
</reference>
<comment type="caution">
    <text evidence="8">The sequence shown here is derived from an EMBL/GenBank/DDBJ whole genome shotgun (WGS) entry which is preliminary data.</text>
</comment>
<evidence type="ECO:0000256" key="3">
    <source>
        <dbReference type="ARBA" id="ARBA00022491"/>
    </source>
</evidence>
<dbReference type="InterPro" id="IPR007412">
    <property type="entry name" value="FlgM"/>
</dbReference>
<dbReference type="RefSeq" id="WP_378152456.1">
    <property type="nucleotide sequence ID" value="NZ_JBHSEC010000003.1"/>
</dbReference>
<evidence type="ECO:0000259" key="7">
    <source>
        <dbReference type="Pfam" id="PF04316"/>
    </source>
</evidence>
<evidence type="ECO:0000256" key="4">
    <source>
        <dbReference type="ARBA" id="ARBA00022795"/>
    </source>
</evidence>